<reference evidence="3 4" key="1">
    <citation type="submission" date="2021-03" db="EMBL/GenBank/DDBJ databases">
        <title>Genomic Encyclopedia of Type Strains, Phase IV (KMG-IV): sequencing the most valuable type-strain genomes for metagenomic binning, comparative biology and taxonomic classification.</title>
        <authorList>
            <person name="Goeker M."/>
        </authorList>
    </citation>
    <scope>NUCLEOTIDE SEQUENCE [LARGE SCALE GENOMIC DNA]</scope>
    <source>
        <strain evidence="3 4">DSM 1289</strain>
    </source>
</reference>
<proteinExistence type="inferred from homology"/>
<dbReference type="NCBIfam" id="NF005559">
    <property type="entry name" value="PRK07231.1"/>
    <property type="match status" value="1"/>
</dbReference>
<dbReference type="InterPro" id="IPR020904">
    <property type="entry name" value="Sc_DH/Rdtase_CS"/>
</dbReference>
<sequence>MIQKKTVLITGSSRGIGSNMAEKFAREGYNVLINYNKSKDKAKELQTRLEGEGLSVKTFKADVSKRDEVESMFEYCLKEFGDLDVLVNNAGVAKGMLFTDISDEDWDNLMNVNLKGVFHCAQTALRHMISEKKGKIINISSIWGITGGSCEVHYSTSKAGIIGLTKALAKEVGPSNIQVNCIAPGAIVTDMLEQIDGDDLELFRQETPLMKLGKPEDISNCALFLASDKADFFTGQVISPNGGIVI</sequence>
<dbReference type="PRINTS" id="PR00080">
    <property type="entry name" value="SDRFAMILY"/>
</dbReference>
<dbReference type="Proteomes" id="UP000767291">
    <property type="component" value="Unassembled WGS sequence"/>
</dbReference>
<keyword evidence="2" id="KW-0443">Lipid metabolism</keyword>
<keyword evidence="3" id="KW-0560">Oxidoreductase</keyword>
<dbReference type="Pfam" id="PF13561">
    <property type="entry name" value="adh_short_C2"/>
    <property type="match status" value="1"/>
</dbReference>
<evidence type="ECO:0000313" key="4">
    <source>
        <dbReference type="Proteomes" id="UP000767291"/>
    </source>
</evidence>
<dbReference type="InterPro" id="IPR036291">
    <property type="entry name" value="NAD(P)-bd_dom_sf"/>
</dbReference>
<dbReference type="PROSITE" id="PS00061">
    <property type="entry name" value="ADH_SHORT"/>
    <property type="match status" value="1"/>
</dbReference>
<evidence type="ECO:0000256" key="2">
    <source>
        <dbReference type="ARBA" id="ARBA00023221"/>
    </source>
</evidence>
<dbReference type="EMBL" id="JAGGJX010000001">
    <property type="protein sequence ID" value="MBP1854728.1"/>
    <property type="molecule type" value="Genomic_DNA"/>
</dbReference>
<comment type="caution">
    <text evidence="3">The sequence shown here is derived from an EMBL/GenBank/DDBJ whole genome shotgun (WGS) entry which is preliminary data.</text>
</comment>
<comment type="similarity">
    <text evidence="1">Belongs to the short-chain dehydrogenases/reductases (SDR) family.</text>
</comment>
<organism evidence="3 4">
    <name type="scientific">Metaclostridioides mangenotii</name>
    <dbReference type="NCBI Taxonomy" id="1540"/>
    <lineage>
        <taxon>Bacteria</taxon>
        <taxon>Bacillati</taxon>
        <taxon>Bacillota</taxon>
        <taxon>Clostridia</taxon>
        <taxon>Peptostreptococcales</taxon>
        <taxon>Peptostreptococcaceae</taxon>
        <taxon>Metaclostridioides</taxon>
    </lineage>
</organism>
<dbReference type="NCBIfam" id="NF047420">
    <property type="entry name" value="EF_P_mod_YmfI"/>
    <property type="match status" value="1"/>
</dbReference>
<dbReference type="PANTHER" id="PTHR42879:SF2">
    <property type="entry name" value="3-OXOACYL-[ACYL-CARRIER-PROTEIN] REDUCTASE FABG"/>
    <property type="match status" value="1"/>
</dbReference>
<protein>
    <submittedName>
        <fullName evidence="3">3-oxoacyl-[acyl-carrier protein] reductase</fullName>
        <ecNumber evidence="3">1.1.1.100</ecNumber>
    </submittedName>
</protein>
<dbReference type="NCBIfam" id="NF009466">
    <property type="entry name" value="PRK12826.1-2"/>
    <property type="match status" value="1"/>
</dbReference>
<evidence type="ECO:0000313" key="3">
    <source>
        <dbReference type="EMBL" id="MBP1854728.1"/>
    </source>
</evidence>
<evidence type="ECO:0000256" key="1">
    <source>
        <dbReference type="ARBA" id="ARBA00006484"/>
    </source>
</evidence>
<keyword evidence="4" id="KW-1185">Reference proteome</keyword>
<dbReference type="Gene3D" id="3.40.50.720">
    <property type="entry name" value="NAD(P)-binding Rossmann-like Domain"/>
    <property type="match status" value="1"/>
</dbReference>
<dbReference type="InterPro" id="IPR002347">
    <property type="entry name" value="SDR_fam"/>
</dbReference>
<accession>A0ABS4E9X9</accession>
<dbReference type="SUPFAM" id="SSF51735">
    <property type="entry name" value="NAD(P)-binding Rossmann-fold domains"/>
    <property type="match status" value="1"/>
</dbReference>
<dbReference type="GO" id="GO:0004316">
    <property type="term" value="F:3-oxoacyl-[acyl-carrier-protein] reductase (NADPH) activity"/>
    <property type="evidence" value="ECO:0007669"/>
    <property type="project" value="UniProtKB-EC"/>
</dbReference>
<dbReference type="PANTHER" id="PTHR42879">
    <property type="entry name" value="3-OXOACYL-(ACYL-CARRIER-PROTEIN) REDUCTASE"/>
    <property type="match status" value="1"/>
</dbReference>
<dbReference type="PRINTS" id="PR00081">
    <property type="entry name" value="GDHRDH"/>
</dbReference>
<keyword evidence="2" id="KW-0753">Steroid metabolism</keyword>
<gene>
    <name evidence="3" type="ORF">J2Z43_001118</name>
</gene>
<name>A0ABS4E9X9_9FIRM</name>
<dbReference type="InterPro" id="IPR050259">
    <property type="entry name" value="SDR"/>
</dbReference>
<dbReference type="EC" id="1.1.1.100" evidence="3"/>